<comment type="caution">
    <text evidence="3">The sequence shown here is derived from an EMBL/GenBank/DDBJ whole genome shotgun (WGS) entry which is preliminary data.</text>
</comment>
<evidence type="ECO:0008006" key="5">
    <source>
        <dbReference type="Google" id="ProtNLM"/>
    </source>
</evidence>
<feature type="chain" id="PRO_5047475077" description="Galectin" evidence="2">
    <location>
        <begin position="24"/>
        <end position="435"/>
    </location>
</feature>
<dbReference type="PANTHER" id="PTHR48148:SF3">
    <property type="entry name" value="KERATINOCYTE PROLINE-RICH PROTEIN"/>
    <property type="match status" value="1"/>
</dbReference>
<gene>
    <name evidence="3" type="ORF">PCOR1329_LOCUS41613</name>
</gene>
<keyword evidence="4" id="KW-1185">Reference proteome</keyword>
<reference evidence="3" key="1">
    <citation type="submission" date="2023-10" db="EMBL/GenBank/DDBJ databases">
        <authorList>
            <person name="Chen Y."/>
            <person name="Shah S."/>
            <person name="Dougan E. K."/>
            <person name="Thang M."/>
            <person name="Chan C."/>
        </authorList>
    </citation>
    <scope>NUCLEOTIDE SEQUENCE [LARGE SCALE GENOMIC DNA]</scope>
</reference>
<dbReference type="Gene3D" id="2.60.120.200">
    <property type="match status" value="1"/>
</dbReference>
<evidence type="ECO:0000313" key="4">
    <source>
        <dbReference type="Proteomes" id="UP001189429"/>
    </source>
</evidence>
<protein>
    <recommendedName>
        <fullName evidence="5">Galectin</fullName>
    </recommendedName>
</protein>
<name>A0ABN9TU30_9DINO</name>
<evidence type="ECO:0000256" key="2">
    <source>
        <dbReference type="SAM" id="SignalP"/>
    </source>
</evidence>
<accession>A0ABN9TU30</accession>
<dbReference type="EMBL" id="CAUYUJ010015005">
    <property type="protein sequence ID" value="CAK0848731.1"/>
    <property type="molecule type" value="Genomic_DNA"/>
</dbReference>
<proteinExistence type="predicted"/>
<dbReference type="PANTHER" id="PTHR48148">
    <property type="entry name" value="KERATINOCYTE PROLINE-RICH PROTEIN"/>
    <property type="match status" value="1"/>
</dbReference>
<feature type="signal peptide" evidence="2">
    <location>
        <begin position="1"/>
        <end position="23"/>
    </location>
</feature>
<dbReference type="InterPro" id="IPR013320">
    <property type="entry name" value="ConA-like_dom_sf"/>
</dbReference>
<feature type="region of interest" description="Disordered" evidence="1">
    <location>
        <begin position="202"/>
        <end position="264"/>
    </location>
</feature>
<organism evidence="3 4">
    <name type="scientific">Prorocentrum cordatum</name>
    <dbReference type="NCBI Taxonomy" id="2364126"/>
    <lineage>
        <taxon>Eukaryota</taxon>
        <taxon>Sar</taxon>
        <taxon>Alveolata</taxon>
        <taxon>Dinophyceae</taxon>
        <taxon>Prorocentrales</taxon>
        <taxon>Prorocentraceae</taxon>
        <taxon>Prorocentrum</taxon>
    </lineage>
</organism>
<dbReference type="SUPFAM" id="SSF49899">
    <property type="entry name" value="Concanavalin A-like lectins/glucanases"/>
    <property type="match status" value="1"/>
</dbReference>
<feature type="compositionally biased region" description="Pro residues" evidence="1">
    <location>
        <begin position="206"/>
        <end position="258"/>
    </location>
</feature>
<dbReference type="Proteomes" id="UP001189429">
    <property type="component" value="Unassembled WGS sequence"/>
</dbReference>
<sequence length="435" mass="45921">MVAVWKAPYASVLLLLVTPSTRALVLEHNASKGLGGLQDVANKFQNPAATYTTGNCVAVSDLGTYDDVTVAFTLTMTGDASNVGIASVYHTNSWTPGDLHIGIDAPDANGQSLYFAVNGNTYYSSDGDFRFNNYDIPLNTAVDIRLVYSKSGGTVELYVNGVLTETLAHNGAYSIKFTAAKIGCWKTGRVLRGTIEGFEVSATTPAPTPALTPEPTPSPTPAPTPTPTPAPTPALTPEPTPSPTPAPTATPTPAPTPTPLTTSAVGDPHMQNVHGERFDLMAPGSHILINIPRGERDDKILLRVQANARRLGRKCMDMYFDTVNVTGSWAEASQAGGYHFSASQSEVDFPGWVVFGKVELKIVRGHTDGGLPYLNVYVKHLGQAGAVVGGLLGEDDHTDVSTPEAQCMNVLSLEKGARQYSSVSLAVSTAEGTFA</sequence>
<evidence type="ECO:0000256" key="1">
    <source>
        <dbReference type="SAM" id="MobiDB-lite"/>
    </source>
</evidence>
<keyword evidence="2" id="KW-0732">Signal</keyword>
<evidence type="ECO:0000313" key="3">
    <source>
        <dbReference type="EMBL" id="CAK0848731.1"/>
    </source>
</evidence>